<gene>
    <name evidence="2" type="ORF">FZEAL_8855</name>
</gene>
<protein>
    <submittedName>
        <fullName evidence="2">Uncharacterized protein</fullName>
    </submittedName>
</protein>
<evidence type="ECO:0000313" key="3">
    <source>
        <dbReference type="Proteomes" id="UP000635477"/>
    </source>
</evidence>
<feature type="compositionally biased region" description="Basic residues" evidence="1">
    <location>
        <begin position="62"/>
        <end position="72"/>
    </location>
</feature>
<keyword evidence="3" id="KW-1185">Reference proteome</keyword>
<feature type="compositionally biased region" description="Basic and acidic residues" evidence="1">
    <location>
        <begin position="73"/>
        <end position="93"/>
    </location>
</feature>
<dbReference type="Proteomes" id="UP000635477">
    <property type="component" value="Unassembled WGS sequence"/>
</dbReference>
<name>A0A8H4UDR1_9HYPO</name>
<proteinExistence type="predicted"/>
<comment type="caution">
    <text evidence="2">The sequence shown here is derived from an EMBL/GenBank/DDBJ whole genome shotgun (WGS) entry which is preliminary data.</text>
</comment>
<organism evidence="2 3">
    <name type="scientific">Fusarium zealandicum</name>
    <dbReference type="NCBI Taxonomy" id="1053134"/>
    <lineage>
        <taxon>Eukaryota</taxon>
        <taxon>Fungi</taxon>
        <taxon>Dikarya</taxon>
        <taxon>Ascomycota</taxon>
        <taxon>Pezizomycotina</taxon>
        <taxon>Sordariomycetes</taxon>
        <taxon>Hypocreomycetidae</taxon>
        <taxon>Hypocreales</taxon>
        <taxon>Nectriaceae</taxon>
        <taxon>Fusarium</taxon>
        <taxon>Fusarium staphyleae species complex</taxon>
    </lineage>
</organism>
<feature type="region of interest" description="Disordered" evidence="1">
    <location>
        <begin position="37"/>
        <end position="93"/>
    </location>
</feature>
<sequence length="391" mass="43243">MAESLMTKMDLQSLGMSITETSLPLDTVLELDFDHGCETPRHMTRSGQRKRANQPNGPEKAKKTRPQTRSNKKHDDDQSKDVDAGGRYPKEDDLGVVVGEEGVDMKLACYLYKHDPQRYSRCSKYIDFSRAHHVKQHMRRAHQVAGPYYCCICRAQWPPAEPSSEDLWRAHIGSNCQALTTIEEAGVLLPAEIDDLKPPYRLSEPEKWNWNWKKLIPGLSLPGSPYMEDAATETAAALRRKAETVVKTVLNSSLSSRGIILNRDDVVSIGSELLVGIFGGLPTQTPAYSLMANHGQAFGVQSRFSGAIEGFLTPDPPGPALQRMEPWTVDAGAGYEPVPISTLATDLLDDQHQGGGLLQPWDPPIPYEPGAPGQFGWPLQSMDRGYPGYFS</sequence>
<dbReference type="PANTHER" id="PTHR38166:SF1">
    <property type="entry name" value="C2H2-TYPE DOMAIN-CONTAINING PROTEIN"/>
    <property type="match status" value="1"/>
</dbReference>
<feature type="compositionally biased region" description="Basic residues" evidence="1">
    <location>
        <begin position="42"/>
        <end position="52"/>
    </location>
</feature>
<dbReference type="EMBL" id="JABEYC010000789">
    <property type="protein sequence ID" value="KAF4974217.1"/>
    <property type="molecule type" value="Genomic_DNA"/>
</dbReference>
<accession>A0A8H4UDR1</accession>
<reference evidence="2" key="1">
    <citation type="journal article" date="2020" name="BMC Genomics">
        <title>Correction to: Identification and distribution of gene clusters required for synthesis of sphingolipid metabolism inhibitors in diverse species of the filamentous fungus Fusarium.</title>
        <authorList>
            <person name="Kim H.S."/>
            <person name="Lohmar J.M."/>
            <person name="Busman M."/>
            <person name="Brown D.W."/>
            <person name="Naumann T.A."/>
            <person name="Divon H.H."/>
            <person name="Lysoe E."/>
            <person name="Uhlig S."/>
            <person name="Proctor R.H."/>
        </authorList>
    </citation>
    <scope>NUCLEOTIDE SEQUENCE</scope>
    <source>
        <strain evidence="2">NRRL 22465</strain>
    </source>
</reference>
<dbReference type="OrthoDB" id="3564303at2759"/>
<dbReference type="PANTHER" id="PTHR38166">
    <property type="entry name" value="C2H2-TYPE DOMAIN-CONTAINING PROTEIN-RELATED"/>
    <property type="match status" value="1"/>
</dbReference>
<dbReference type="AlphaFoldDB" id="A0A8H4UDR1"/>
<evidence type="ECO:0000256" key="1">
    <source>
        <dbReference type="SAM" id="MobiDB-lite"/>
    </source>
</evidence>
<reference evidence="2" key="2">
    <citation type="submission" date="2020-05" db="EMBL/GenBank/DDBJ databases">
        <authorList>
            <person name="Kim H.-S."/>
            <person name="Proctor R.H."/>
            <person name="Brown D.W."/>
        </authorList>
    </citation>
    <scope>NUCLEOTIDE SEQUENCE</scope>
    <source>
        <strain evidence="2">NRRL 22465</strain>
    </source>
</reference>
<evidence type="ECO:0000313" key="2">
    <source>
        <dbReference type="EMBL" id="KAF4974217.1"/>
    </source>
</evidence>